<feature type="transmembrane region" description="Helical" evidence="2">
    <location>
        <begin position="63"/>
        <end position="85"/>
    </location>
</feature>
<dbReference type="EMBL" id="FOBF01000010">
    <property type="protein sequence ID" value="SEM18802.1"/>
    <property type="molecule type" value="Genomic_DNA"/>
</dbReference>
<dbReference type="STRING" id="46177.SAMN05660976_04444"/>
<evidence type="ECO:0000256" key="1">
    <source>
        <dbReference type="SAM" id="MobiDB-lite"/>
    </source>
</evidence>
<feature type="region of interest" description="Disordered" evidence="1">
    <location>
        <begin position="1"/>
        <end position="56"/>
    </location>
</feature>
<dbReference type="Proteomes" id="UP000198953">
    <property type="component" value="Unassembled WGS sequence"/>
</dbReference>
<organism evidence="3 4">
    <name type="scientific">Nonomuraea pusilla</name>
    <dbReference type="NCBI Taxonomy" id="46177"/>
    <lineage>
        <taxon>Bacteria</taxon>
        <taxon>Bacillati</taxon>
        <taxon>Actinomycetota</taxon>
        <taxon>Actinomycetes</taxon>
        <taxon>Streptosporangiales</taxon>
        <taxon>Streptosporangiaceae</taxon>
        <taxon>Nonomuraea</taxon>
    </lineage>
</organism>
<proteinExistence type="predicted"/>
<keyword evidence="2" id="KW-0812">Transmembrane</keyword>
<evidence type="ECO:0000313" key="3">
    <source>
        <dbReference type="EMBL" id="SEM18802.1"/>
    </source>
</evidence>
<dbReference type="RefSeq" id="WP_256257091.1">
    <property type="nucleotide sequence ID" value="NZ_FOBF01000010.1"/>
</dbReference>
<gene>
    <name evidence="3" type="ORF">SAMN05660976_04444</name>
</gene>
<keyword evidence="2" id="KW-0472">Membrane</keyword>
<keyword evidence="2" id="KW-1133">Transmembrane helix</keyword>
<feature type="compositionally biased region" description="Low complexity" evidence="1">
    <location>
        <begin position="27"/>
        <end position="36"/>
    </location>
</feature>
<evidence type="ECO:0000256" key="2">
    <source>
        <dbReference type="SAM" id="Phobius"/>
    </source>
</evidence>
<reference evidence="3 4" key="1">
    <citation type="submission" date="2016-10" db="EMBL/GenBank/DDBJ databases">
        <authorList>
            <person name="de Groot N.N."/>
        </authorList>
    </citation>
    <scope>NUCLEOTIDE SEQUENCE [LARGE SCALE GENOMIC DNA]</scope>
    <source>
        <strain evidence="3 4">DSM 43357</strain>
    </source>
</reference>
<feature type="compositionally biased region" description="Pro residues" evidence="1">
    <location>
        <begin position="12"/>
        <end position="26"/>
    </location>
</feature>
<dbReference type="Pfam" id="PF11832">
    <property type="entry name" value="DUF3352"/>
    <property type="match status" value="1"/>
</dbReference>
<protein>
    <recommendedName>
        <fullName evidence="5">DUF3352 domain-containing protein</fullName>
    </recommendedName>
</protein>
<evidence type="ECO:0008006" key="5">
    <source>
        <dbReference type="Google" id="ProtNLM"/>
    </source>
</evidence>
<dbReference type="InterPro" id="IPR021787">
    <property type="entry name" value="DUF3352"/>
</dbReference>
<evidence type="ECO:0000313" key="4">
    <source>
        <dbReference type="Proteomes" id="UP000198953"/>
    </source>
</evidence>
<keyword evidence="4" id="KW-1185">Reference proteome</keyword>
<name>A0A1H7WB47_9ACTN</name>
<dbReference type="AlphaFoldDB" id="A0A1H7WB47"/>
<sequence>MAYGWNQGQQPGNPPPPYGQPYPPQQPYQQPSQQPYDLQAGWQQQGPEGIGPARPAGKGGKGWLVAVAAALAVVLLGGGAVWAVGAIGGGGTQPNEVLPASSIAYARLDLDPAANQKLALFQIARKFTVTKDSFQGEDPRKALFEALREDGGDDLAKLDFAKDVDPWLGNRLGVAVVPSGKEEPDVVVAVQVKDEAQARAGIAKLRGDGKVGLAFRDDYALLTSDQALADKYARASDSLADNAEFGDDMNALGEQGVLSFWGDLGAVAELAKKDMTPEEAVNLDQVKNARFAGALRFDSAYAELTGVVRGAEGLVDGDLEPVRLAELPATTAGALSISGLDQMINKTWAKYEQAISGSGGDGPKQVLHELVTSAGLQLPDDLATIVGKNLTIAVDGEGLDGDQIKGGVRVVTDPAKAQALVDKVQKAMAAEGQPVPDLAKASGDGVFTVATTEEYGKKLAEDGALGDSETFQTAVPNAGEATFGLFVDLDKVEKYYLQSMEGDEKANLQVLRAIGLSGRQTDTEASFSLRVLFN</sequence>
<accession>A0A1H7WB47</accession>